<keyword evidence="1" id="KW-1133">Transmembrane helix</keyword>
<dbReference type="EMBL" id="JGZR01000003">
    <property type="protein sequence ID" value="KFJ04520.1"/>
    <property type="molecule type" value="Genomic_DNA"/>
</dbReference>
<evidence type="ECO:0000256" key="1">
    <source>
        <dbReference type="SAM" id="Phobius"/>
    </source>
</evidence>
<dbReference type="GO" id="GO:0016740">
    <property type="term" value="F:transferase activity"/>
    <property type="evidence" value="ECO:0007669"/>
    <property type="project" value="UniProtKB-KW"/>
</dbReference>
<feature type="transmembrane region" description="Helical" evidence="1">
    <location>
        <begin position="87"/>
        <end position="113"/>
    </location>
</feature>
<evidence type="ECO:0000313" key="2">
    <source>
        <dbReference type="EMBL" id="KFJ04520.1"/>
    </source>
</evidence>
<dbReference type="eggNOG" id="ENOG5031HZA">
    <property type="taxonomic scope" value="Bacteria"/>
</dbReference>
<name>A0A087E9R9_9BIFI</name>
<proteinExistence type="predicted"/>
<keyword evidence="3" id="KW-1185">Reference proteome</keyword>
<protein>
    <submittedName>
        <fullName evidence="2">4-hydroxybenzoate polyprenyltransferase</fullName>
    </submittedName>
</protein>
<gene>
    <name evidence="2" type="ORF">BISU_0527</name>
</gene>
<feature type="transmembrane region" description="Helical" evidence="1">
    <location>
        <begin position="54"/>
        <end position="75"/>
    </location>
</feature>
<keyword evidence="2" id="KW-0808">Transferase</keyword>
<dbReference type="AlphaFoldDB" id="A0A087E9R9"/>
<feature type="transmembrane region" description="Helical" evidence="1">
    <location>
        <begin position="160"/>
        <end position="181"/>
    </location>
</feature>
<organism evidence="2 3">
    <name type="scientific">Bifidobacterium subtile</name>
    <dbReference type="NCBI Taxonomy" id="77635"/>
    <lineage>
        <taxon>Bacteria</taxon>
        <taxon>Bacillati</taxon>
        <taxon>Actinomycetota</taxon>
        <taxon>Actinomycetes</taxon>
        <taxon>Bifidobacteriales</taxon>
        <taxon>Bifidobacteriaceae</taxon>
        <taxon>Bifidobacterium</taxon>
    </lineage>
</organism>
<dbReference type="OrthoDB" id="3239139at2"/>
<feature type="transmembrane region" description="Helical" evidence="1">
    <location>
        <begin position="21"/>
        <end position="42"/>
    </location>
</feature>
<dbReference type="RefSeq" id="WP_024462867.1">
    <property type="nucleotide sequence ID" value="NZ_CP062939.1"/>
</dbReference>
<comment type="caution">
    <text evidence="2">The sequence shown here is derived from an EMBL/GenBank/DDBJ whole genome shotgun (WGS) entry which is preliminary data.</text>
</comment>
<dbReference type="Proteomes" id="UP000029055">
    <property type="component" value="Unassembled WGS sequence"/>
</dbReference>
<evidence type="ECO:0000313" key="3">
    <source>
        <dbReference type="Proteomes" id="UP000029055"/>
    </source>
</evidence>
<dbReference type="STRING" id="77635.BISU_0527"/>
<accession>A0A087E9R9</accession>
<keyword evidence="1" id="KW-0472">Membrane</keyword>
<reference evidence="2 3" key="1">
    <citation type="submission" date="2014-03" db="EMBL/GenBank/DDBJ databases">
        <title>Genomics of Bifidobacteria.</title>
        <authorList>
            <person name="Ventura M."/>
            <person name="Milani C."/>
            <person name="Lugli G.A."/>
        </authorList>
    </citation>
    <scope>NUCLEOTIDE SEQUENCE [LARGE SCALE GENOMIC DNA]</scope>
    <source>
        <strain evidence="2 3">LMG 11597</strain>
    </source>
</reference>
<sequence>MARQWTNITRDEESGLPIMPVQAVSAAAVLCVGELLCAPIYVGMTQGRFALLPWAMVACLLAVAFTYTVGFALLWCVESLGGKLRPALMPVAYGVAGLIGFTIWGCAVFTAFINSMLTPLGLPELANGQVVGIGVNCAALGFAAFFLGSIAPKVLARRRGVVIAIGVLTLLFAAVGAFTVAKVYGVLY</sequence>
<feature type="transmembrane region" description="Helical" evidence="1">
    <location>
        <begin position="125"/>
        <end position="148"/>
    </location>
</feature>
<keyword evidence="1" id="KW-0812">Transmembrane</keyword>